<keyword evidence="5" id="KW-0812">Transmembrane</keyword>
<reference evidence="7 8" key="1">
    <citation type="submission" date="2023-12" db="EMBL/GenBank/DDBJ databases">
        <title>Whole-genome sequencing of halo(alkali)philic microorganisms from hypersaline lakes.</title>
        <authorList>
            <person name="Sorokin D.Y."/>
            <person name="Merkel A.Y."/>
            <person name="Messina E."/>
            <person name="Yakimov M."/>
        </authorList>
    </citation>
    <scope>NUCLEOTIDE SEQUENCE [LARGE SCALE GENOMIC DNA]</scope>
    <source>
        <strain evidence="7 8">AB-CW1</strain>
    </source>
</reference>
<protein>
    <recommendedName>
        <fullName evidence="2">diguanylate cyclase</fullName>
        <ecNumber evidence="2">2.7.7.65</ecNumber>
    </recommendedName>
</protein>
<keyword evidence="5" id="KW-0472">Membrane</keyword>
<keyword evidence="8" id="KW-1185">Reference proteome</keyword>
<dbReference type="SUPFAM" id="SSF55073">
    <property type="entry name" value="Nucleotide cyclase"/>
    <property type="match status" value="1"/>
</dbReference>
<evidence type="ECO:0000256" key="1">
    <source>
        <dbReference type="ARBA" id="ARBA00001946"/>
    </source>
</evidence>
<accession>A0AAP6JEW9</accession>
<keyword evidence="7" id="KW-0548">Nucleotidyltransferase</keyword>
<dbReference type="GO" id="GO:0043709">
    <property type="term" value="P:cell adhesion involved in single-species biofilm formation"/>
    <property type="evidence" value="ECO:0007669"/>
    <property type="project" value="TreeGrafter"/>
</dbReference>
<dbReference type="InterPro" id="IPR011123">
    <property type="entry name" value="Y_Y_Y"/>
</dbReference>
<dbReference type="Pfam" id="PF00990">
    <property type="entry name" value="GGDEF"/>
    <property type="match status" value="1"/>
</dbReference>
<comment type="cofactor">
    <cofactor evidence="1">
        <name>Mg(2+)</name>
        <dbReference type="ChEBI" id="CHEBI:18420"/>
    </cofactor>
</comment>
<dbReference type="Pfam" id="PF07495">
    <property type="entry name" value="Y_Y_Y"/>
    <property type="match status" value="1"/>
</dbReference>
<dbReference type="Pfam" id="PF07494">
    <property type="entry name" value="Reg_prop"/>
    <property type="match status" value="2"/>
</dbReference>
<dbReference type="SMART" id="SM00267">
    <property type="entry name" value="GGDEF"/>
    <property type="match status" value="1"/>
</dbReference>
<feature type="domain" description="GGDEF" evidence="6">
    <location>
        <begin position="839"/>
        <end position="975"/>
    </location>
</feature>
<dbReference type="InterPro" id="IPR015943">
    <property type="entry name" value="WD40/YVTN_repeat-like_dom_sf"/>
</dbReference>
<comment type="caution">
    <text evidence="7">The sequence shown here is derived from an EMBL/GenBank/DDBJ whole genome shotgun (WGS) entry which is preliminary data.</text>
</comment>
<dbReference type="Gene3D" id="3.30.70.270">
    <property type="match status" value="1"/>
</dbReference>
<name>A0AAP6JEW9_9GAMM</name>
<dbReference type="Proteomes" id="UP001302316">
    <property type="component" value="Unassembled WGS sequence"/>
</dbReference>
<dbReference type="InterPro" id="IPR050469">
    <property type="entry name" value="Diguanylate_Cyclase"/>
</dbReference>
<feature type="transmembrane region" description="Helical" evidence="5">
    <location>
        <begin position="755"/>
        <end position="778"/>
    </location>
</feature>
<organism evidence="7 8">
    <name type="scientific">Natronospira elongata</name>
    <dbReference type="NCBI Taxonomy" id="3110268"/>
    <lineage>
        <taxon>Bacteria</taxon>
        <taxon>Pseudomonadati</taxon>
        <taxon>Pseudomonadota</taxon>
        <taxon>Gammaproteobacteria</taxon>
        <taxon>Natronospirales</taxon>
        <taxon>Natronospiraceae</taxon>
        <taxon>Natronospira</taxon>
    </lineage>
</organism>
<dbReference type="GO" id="GO:0005886">
    <property type="term" value="C:plasma membrane"/>
    <property type="evidence" value="ECO:0007669"/>
    <property type="project" value="TreeGrafter"/>
</dbReference>
<dbReference type="PANTHER" id="PTHR45138">
    <property type="entry name" value="REGULATORY COMPONENTS OF SENSORY TRANSDUCTION SYSTEM"/>
    <property type="match status" value="1"/>
</dbReference>
<evidence type="ECO:0000256" key="3">
    <source>
        <dbReference type="ARBA" id="ARBA00034247"/>
    </source>
</evidence>
<proteinExistence type="predicted"/>
<dbReference type="PROSITE" id="PS50887">
    <property type="entry name" value="GGDEF"/>
    <property type="match status" value="1"/>
</dbReference>
<dbReference type="InterPro" id="IPR011110">
    <property type="entry name" value="Reg_prop"/>
</dbReference>
<dbReference type="RefSeq" id="WP_346051467.1">
    <property type="nucleotide sequence ID" value="NZ_JAYGII010000014.1"/>
</dbReference>
<evidence type="ECO:0000313" key="7">
    <source>
        <dbReference type="EMBL" id="MEA5445735.1"/>
    </source>
</evidence>
<keyword evidence="7" id="KW-0808">Transferase</keyword>
<evidence type="ECO:0000313" key="8">
    <source>
        <dbReference type="Proteomes" id="UP001302316"/>
    </source>
</evidence>
<dbReference type="Gene3D" id="2.130.10.10">
    <property type="entry name" value="YVTN repeat-like/Quinoprotein amine dehydrogenase"/>
    <property type="match status" value="2"/>
</dbReference>
<evidence type="ECO:0000256" key="5">
    <source>
        <dbReference type="SAM" id="Phobius"/>
    </source>
</evidence>
<dbReference type="NCBIfam" id="TIGR00254">
    <property type="entry name" value="GGDEF"/>
    <property type="match status" value="1"/>
</dbReference>
<dbReference type="FunFam" id="3.30.70.270:FF:000001">
    <property type="entry name" value="Diguanylate cyclase domain protein"/>
    <property type="match status" value="1"/>
</dbReference>
<evidence type="ECO:0000256" key="4">
    <source>
        <dbReference type="SAM" id="MobiDB-lite"/>
    </source>
</evidence>
<dbReference type="AlphaFoldDB" id="A0AAP6JEW9"/>
<dbReference type="InterPro" id="IPR000160">
    <property type="entry name" value="GGDEF_dom"/>
</dbReference>
<dbReference type="InterPro" id="IPR013783">
    <property type="entry name" value="Ig-like_fold"/>
</dbReference>
<evidence type="ECO:0000256" key="2">
    <source>
        <dbReference type="ARBA" id="ARBA00012528"/>
    </source>
</evidence>
<sequence>MSVLLLITSLMAGPVTALDPKRDVDQYIHEVWTSQDGLPQNSINGLTLGPRGYLWLATYDGLIRFDGERFHRLEDERLPGRRLRIIGAHSHGFWVSGELRGLVFFDGEKAHPIANHDNEMRWPLSAAIGDENRAWIAANNGLFRLQGESLEAVENGLPEGSAMMSLARFGPRQRLAVAGLDGVFLEQSDGRFQPLSVGEAAGMHVYSLVGEKDGLWIGGDRGLFHLRLNEAGDQRLESTEWHWSDRDGYSIRALHRDTQGNLWAGIQGLGVGRVNAGGHQLFTRDDGLSHHSISAFFQDPEGSLWIGTDGGGLNRLRDGSVIAHGGDGSPLDHSILPMVADSRGDLWLGGVCSGVHRFRDGEVIERFNENHGLANSCIYSLLLDDQNRLWAGSYGGGVFRRDGEQDFRQIALAAAAGSSEDQADDIVVTALHQGPDGSIWLGSNQGLFRYHADNDQFRRLEGSETHFIVQIRLEDDRLWLATNEGAYQAPVPDGDGPLQASPISDDPRLRGARVREIHRDDAGIWMGTYGAGLQFFDGEALHVLDQRHGLKESVISRILRDDREGLIMSGNRGISRVSRSELLEVIRGERSRADVQLLGTRDGMRVAETNGGGQPAGLRDAQGRYWFPTVDGIVQLGGEEDTLKLRPPPVHIESVRVGGEPVPVDDTVTIPADRRELEVRYTGLSFIAPERMRFRYRLGETSPWVDVGNRRSLLLAHPPAGEYTLEILAANEDGIWSEQTARLALQVKAPFRETIWFPLLLVTAAMIGLGGLSALGLYRARSRRRQLERLVEERTAALEQANAQLSTQASRDGLTGAGNRRQLRDRLKSNWRDCAERGQPLSLLILDIDHFKEYNDAHGHLTGDHCLCQIVDALQGLLRPQDTLVRFGGEEFVILLPGVDGTEATTIAERLRRRVSDLGIAHRASPVARCVTLSIGRASVHPGADERSNELLRKADQALYQAKEKGRNRVWPSAVRDDQTPT</sequence>
<dbReference type="GO" id="GO:0052621">
    <property type="term" value="F:diguanylate cyclase activity"/>
    <property type="evidence" value="ECO:0007669"/>
    <property type="project" value="UniProtKB-EC"/>
</dbReference>
<feature type="region of interest" description="Disordered" evidence="4">
    <location>
        <begin position="963"/>
        <end position="982"/>
    </location>
</feature>
<comment type="catalytic activity">
    <reaction evidence="3">
        <text>2 GTP = 3',3'-c-di-GMP + 2 diphosphate</text>
        <dbReference type="Rhea" id="RHEA:24898"/>
        <dbReference type="ChEBI" id="CHEBI:33019"/>
        <dbReference type="ChEBI" id="CHEBI:37565"/>
        <dbReference type="ChEBI" id="CHEBI:58805"/>
        <dbReference type="EC" id="2.7.7.65"/>
    </reaction>
</comment>
<dbReference type="InterPro" id="IPR029787">
    <property type="entry name" value="Nucleotide_cyclase"/>
</dbReference>
<dbReference type="SUPFAM" id="SSF63829">
    <property type="entry name" value="Calcium-dependent phosphotriesterase"/>
    <property type="match status" value="2"/>
</dbReference>
<dbReference type="EMBL" id="JAYGII010000014">
    <property type="protein sequence ID" value="MEA5445735.1"/>
    <property type="molecule type" value="Genomic_DNA"/>
</dbReference>
<dbReference type="PANTHER" id="PTHR45138:SF9">
    <property type="entry name" value="DIGUANYLATE CYCLASE DGCM-RELATED"/>
    <property type="match status" value="1"/>
</dbReference>
<gene>
    <name evidence="7" type="ORF">VCB98_07880</name>
</gene>
<dbReference type="GO" id="GO:1902201">
    <property type="term" value="P:negative regulation of bacterial-type flagellum-dependent cell motility"/>
    <property type="evidence" value="ECO:0007669"/>
    <property type="project" value="TreeGrafter"/>
</dbReference>
<evidence type="ECO:0000259" key="6">
    <source>
        <dbReference type="PROSITE" id="PS50887"/>
    </source>
</evidence>
<dbReference type="Gene3D" id="2.60.40.10">
    <property type="entry name" value="Immunoglobulins"/>
    <property type="match status" value="1"/>
</dbReference>
<keyword evidence="5" id="KW-1133">Transmembrane helix</keyword>
<dbReference type="CDD" id="cd01949">
    <property type="entry name" value="GGDEF"/>
    <property type="match status" value="1"/>
</dbReference>
<dbReference type="EC" id="2.7.7.65" evidence="2"/>
<dbReference type="InterPro" id="IPR043128">
    <property type="entry name" value="Rev_trsase/Diguanyl_cyclase"/>
</dbReference>